<proteinExistence type="predicted"/>
<keyword evidence="2" id="KW-1185">Reference proteome</keyword>
<reference evidence="1 2" key="1">
    <citation type="submission" date="2019-06" db="EMBL/GenBank/DDBJ databases">
        <title>A chromosomal-level reference genome of Carpinus fangiana (Coryloideae, Betulaceae).</title>
        <authorList>
            <person name="Yang X."/>
            <person name="Wang Z."/>
            <person name="Zhang L."/>
            <person name="Hao G."/>
            <person name="Liu J."/>
            <person name="Yang Y."/>
        </authorList>
    </citation>
    <scope>NUCLEOTIDE SEQUENCE [LARGE SCALE GENOMIC DNA]</scope>
    <source>
        <strain evidence="1">Cfa_2016G</strain>
        <tissue evidence="1">Leaf</tissue>
    </source>
</reference>
<gene>
    <name evidence="1" type="ORF">FH972_019897</name>
</gene>
<evidence type="ECO:0000313" key="2">
    <source>
        <dbReference type="Proteomes" id="UP000327013"/>
    </source>
</evidence>
<name>A0A5N6RUS1_9ROSI</name>
<organism evidence="1 2">
    <name type="scientific">Carpinus fangiana</name>
    <dbReference type="NCBI Taxonomy" id="176857"/>
    <lineage>
        <taxon>Eukaryota</taxon>
        <taxon>Viridiplantae</taxon>
        <taxon>Streptophyta</taxon>
        <taxon>Embryophyta</taxon>
        <taxon>Tracheophyta</taxon>
        <taxon>Spermatophyta</taxon>
        <taxon>Magnoliopsida</taxon>
        <taxon>eudicotyledons</taxon>
        <taxon>Gunneridae</taxon>
        <taxon>Pentapetalae</taxon>
        <taxon>rosids</taxon>
        <taxon>fabids</taxon>
        <taxon>Fagales</taxon>
        <taxon>Betulaceae</taxon>
        <taxon>Carpinus</taxon>
    </lineage>
</organism>
<protein>
    <submittedName>
        <fullName evidence="1">Uncharacterized protein</fullName>
    </submittedName>
</protein>
<dbReference type="Proteomes" id="UP000327013">
    <property type="component" value="Chromosome 8"/>
</dbReference>
<evidence type="ECO:0000313" key="1">
    <source>
        <dbReference type="EMBL" id="KAE8125060.1"/>
    </source>
</evidence>
<dbReference type="EMBL" id="CM017328">
    <property type="protein sequence ID" value="KAE8125060.1"/>
    <property type="molecule type" value="Genomic_DNA"/>
</dbReference>
<sequence>MEFNGGGGRGFVLILEGKDKSGWYGFGEMLRFLLAPYLPMKPTPPLPEKLFVLVKHFYAQTVTEPSNSSSVHVRPPVGKIAGASAEMWYGGTACLILGLPQGSSIKVQPCGMLLERCETETSVGEMLDKIKWRKRQEMAMEICSEEVFFVEEMVGGVHGEGRGDLTNFAGEWWWRGSMISFGMVLRGNIPPKFAFPDIFAIVGNKRAWLYGSVRRFGSELMGALFCILFVGKTFNGVKDKGLLID</sequence>
<dbReference type="AlphaFoldDB" id="A0A5N6RUS1"/>
<accession>A0A5N6RUS1</accession>